<reference evidence="10 11" key="1">
    <citation type="submission" date="2014-01" db="EMBL/GenBank/DDBJ databases">
        <title>Development of a Comparative Genomic Fingerprinting Assay for High Resolution Genotyping of Arcobacter butzleri.</title>
        <authorList>
            <person name="Webb A.L."/>
            <person name="Inglis G.D."/>
            <person name="Kruczkiewicz P."/>
            <person name="Selinger L.B."/>
            <person name="Taboada E.N."/>
        </authorList>
    </citation>
    <scope>NUCLEOTIDE SEQUENCE [LARGE SCALE GENOMIC DNA]</scope>
    <source>
        <strain evidence="10 11">L348</strain>
    </source>
</reference>
<feature type="transmembrane region" description="Helical" evidence="9">
    <location>
        <begin position="6"/>
        <end position="24"/>
    </location>
</feature>
<feature type="transmembrane region" description="Helical" evidence="9">
    <location>
        <begin position="256"/>
        <end position="279"/>
    </location>
</feature>
<dbReference type="GO" id="GO:0005886">
    <property type="term" value="C:plasma membrane"/>
    <property type="evidence" value="ECO:0007669"/>
    <property type="project" value="TreeGrafter"/>
</dbReference>
<dbReference type="PANTHER" id="PTHR48086:SF5">
    <property type="entry name" value="NA(+):SOLUTE SYMPORTER (SSF FAMILY)"/>
    <property type="match status" value="1"/>
</dbReference>
<dbReference type="CDD" id="cd11480">
    <property type="entry name" value="SLC5sbd_u4"/>
    <property type="match status" value="1"/>
</dbReference>
<evidence type="ECO:0000313" key="10">
    <source>
        <dbReference type="EMBL" id="KLE02756.1"/>
    </source>
</evidence>
<gene>
    <name evidence="10" type="ORF">AA20_00050</name>
</gene>
<sequence length="589" mass="66142">MELQSLIYLFGTITFAIYVGLALWTKASSTKDFYIANNKVNPIFIGISIATEWIGAASFISIAGTISYLGYNGTPYILGFTGGFVLLTLLIVPYLKKFGKFTIPDFIAQRYYSNKARLLTIIIIILASFIYISAQMKGLGIIFSRFFQVDMNVGLLSAIGILFLYAIFTGMRTNNYTQIAQYIIILFAYTFCAIFLSLQLTNNFLPQLAIFSTTTFDFITPIQTIKEGTPFLIALDKILLDFGFNSYSKSLDLVNVFMITMALMLGTAALPHLLIKFFALTTVKDTKKSALWALIFVALIFTTISSVASFSKINLLKNVQNIDYEAYTQGEITNYDGSTKNGKWLQIWENTGFISWNDKNEDKKIQIDGTINNELFINPDIITLVNAEIANLPNWIIALLISGALAAILATTTGLLLIIVTTISYDLWDEFIYKNNKKHVLKNRIKRLSIILIVFIIVVLATFFTIPFYSIVQTVTISFTLIAATIFPAIILGIFDRRMNKEGAFFGILTGFIFTFCYIVYFLFFNNSIENMNNYLFGITPEGIGTVGAILNFAIALIISRLTPLPPKSVQRLIQKIRIPTNIKNKMEL</sequence>
<dbReference type="InterPro" id="IPR050277">
    <property type="entry name" value="Sodium:Solute_Symporter"/>
</dbReference>
<dbReference type="PANTHER" id="PTHR48086">
    <property type="entry name" value="SODIUM/PROLINE SYMPORTER-RELATED"/>
    <property type="match status" value="1"/>
</dbReference>
<feature type="transmembrane region" description="Helical" evidence="9">
    <location>
        <begin position="116"/>
        <end position="134"/>
    </location>
</feature>
<keyword evidence="7 9" id="KW-0472">Membrane</keyword>
<evidence type="ECO:0000256" key="4">
    <source>
        <dbReference type="ARBA" id="ARBA00022475"/>
    </source>
</evidence>
<evidence type="ECO:0000256" key="6">
    <source>
        <dbReference type="ARBA" id="ARBA00022989"/>
    </source>
</evidence>
<dbReference type="NCBIfam" id="TIGR03648">
    <property type="entry name" value="Na_symport_lg"/>
    <property type="match status" value="1"/>
</dbReference>
<dbReference type="PROSITE" id="PS50283">
    <property type="entry name" value="NA_SOLUT_SYMP_3"/>
    <property type="match status" value="1"/>
</dbReference>
<comment type="subcellular location">
    <subcellularLocation>
        <location evidence="1">Membrane</location>
        <topology evidence="1">Multi-pass membrane protein</topology>
    </subcellularLocation>
</comment>
<dbReference type="GO" id="GO:0046942">
    <property type="term" value="P:carboxylic acid transport"/>
    <property type="evidence" value="ECO:0007669"/>
    <property type="project" value="UniProtKB-ARBA"/>
</dbReference>
<dbReference type="Pfam" id="PF00474">
    <property type="entry name" value="SSF"/>
    <property type="match status" value="2"/>
</dbReference>
<dbReference type="RefSeq" id="WP_046995917.1">
    <property type="nucleotide sequence ID" value="NZ_JAIQ01000006.1"/>
</dbReference>
<evidence type="ECO:0000256" key="8">
    <source>
        <dbReference type="RuleBase" id="RU362091"/>
    </source>
</evidence>
<protein>
    <submittedName>
        <fullName evidence="10">Sodium:solute symporter</fullName>
    </submittedName>
</protein>
<dbReference type="EMBL" id="JAIQ01000006">
    <property type="protein sequence ID" value="KLE02756.1"/>
    <property type="molecule type" value="Genomic_DNA"/>
</dbReference>
<feature type="transmembrane region" description="Helical" evidence="9">
    <location>
        <begin position="504"/>
        <end position="524"/>
    </location>
</feature>
<accession>A0A0G9K8H1</accession>
<dbReference type="GO" id="GO:0022857">
    <property type="term" value="F:transmembrane transporter activity"/>
    <property type="evidence" value="ECO:0007669"/>
    <property type="project" value="InterPro"/>
</dbReference>
<dbReference type="InterPro" id="IPR019899">
    <property type="entry name" value="Na/solute_symporter_VC_2705"/>
</dbReference>
<keyword evidence="5 9" id="KW-0812">Transmembrane</keyword>
<feature type="transmembrane region" description="Helical" evidence="9">
    <location>
        <begin position="76"/>
        <end position="95"/>
    </location>
</feature>
<keyword evidence="4" id="KW-1003">Cell membrane</keyword>
<dbReference type="InterPro" id="IPR038377">
    <property type="entry name" value="Na/Glc_symporter_sf"/>
</dbReference>
<feature type="transmembrane region" description="Helical" evidence="9">
    <location>
        <begin position="395"/>
        <end position="428"/>
    </location>
</feature>
<feature type="transmembrane region" description="Helical" evidence="9">
    <location>
        <begin position="544"/>
        <end position="563"/>
    </location>
</feature>
<dbReference type="PATRIC" id="fig|1447256.3.peg.10"/>
<comment type="similarity">
    <text evidence="2 8">Belongs to the sodium:solute symporter (SSF) (TC 2.A.21) family.</text>
</comment>
<feature type="transmembrane region" description="Helical" evidence="9">
    <location>
        <begin position="179"/>
        <end position="198"/>
    </location>
</feature>
<dbReference type="AlphaFoldDB" id="A0A0G9K8H1"/>
<evidence type="ECO:0000256" key="9">
    <source>
        <dbReference type="SAM" id="Phobius"/>
    </source>
</evidence>
<keyword evidence="6 9" id="KW-1133">Transmembrane helix</keyword>
<evidence type="ECO:0000256" key="7">
    <source>
        <dbReference type="ARBA" id="ARBA00023136"/>
    </source>
</evidence>
<feature type="transmembrane region" description="Helical" evidence="9">
    <location>
        <begin position="475"/>
        <end position="495"/>
    </location>
</feature>
<proteinExistence type="inferred from homology"/>
<dbReference type="InterPro" id="IPR001734">
    <property type="entry name" value="Na/solute_symporter"/>
</dbReference>
<organism evidence="10 11">
    <name type="scientific">Aliarcobacter butzleri L348</name>
    <dbReference type="NCBI Taxonomy" id="1447256"/>
    <lineage>
        <taxon>Bacteria</taxon>
        <taxon>Pseudomonadati</taxon>
        <taxon>Campylobacterota</taxon>
        <taxon>Epsilonproteobacteria</taxon>
        <taxon>Campylobacterales</taxon>
        <taxon>Arcobacteraceae</taxon>
        <taxon>Aliarcobacter</taxon>
    </lineage>
</organism>
<dbReference type="InterPro" id="IPR018212">
    <property type="entry name" value="Na/solute_symporter_CS"/>
</dbReference>
<dbReference type="Gene3D" id="1.20.1730.10">
    <property type="entry name" value="Sodium/glucose cotransporter"/>
    <property type="match status" value="1"/>
</dbReference>
<feature type="transmembrane region" description="Helical" evidence="9">
    <location>
        <begin position="291"/>
        <end position="310"/>
    </location>
</feature>
<feature type="transmembrane region" description="Helical" evidence="9">
    <location>
        <begin position="146"/>
        <end position="167"/>
    </location>
</feature>
<name>A0A0G9K8H1_9BACT</name>
<feature type="transmembrane region" description="Helical" evidence="9">
    <location>
        <begin position="448"/>
        <end position="469"/>
    </location>
</feature>
<keyword evidence="3" id="KW-0813">Transport</keyword>
<evidence type="ECO:0000256" key="1">
    <source>
        <dbReference type="ARBA" id="ARBA00004141"/>
    </source>
</evidence>
<comment type="caution">
    <text evidence="10">The sequence shown here is derived from an EMBL/GenBank/DDBJ whole genome shotgun (WGS) entry which is preliminary data.</text>
</comment>
<evidence type="ECO:0000313" key="11">
    <source>
        <dbReference type="Proteomes" id="UP000035514"/>
    </source>
</evidence>
<feature type="transmembrane region" description="Helical" evidence="9">
    <location>
        <begin position="44"/>
        <end position="70"/>
    </location>
</feature>
<evidence type="ECO:0000256" key="2">
    <source>
        <dbReference type="ARBA" id="ARBA00006434"/>
    </source>
</evidence>
<dbReference type="Proteomes" id="UP000035514">
    <property type="component" value="Unassembled WGS sequence"/>
</dbReference>
<evidence type="ECO:0000256" key="3">
    <source>
        <dbReference type="ARBA" id="ARBA00022448"/>
    </source>
</evidence>
<evidence type="ECO:0000256" key="5">
    <source>
        <dbReference type="ARBA" id="ARBA00022692"/>
    </source>
</evidence>
<dbReference type="PROSITE" id="PS00457">
    <property type="entry name" value="NA_SOLUT_SYMP_2"/>
    <property type="match status" value="1"/>
</dbReference>